<dbReference type="EMBL" id="LAZR01044163">
    <property type="protein sequence ID" value="KKL05333.1"/>
    <property type="molecule type" value="Genomic_DNA"/>
</dbReference>
<protein>
    <recommendedName>
        <fullName evidence="3">Ribbon-helix-helix protein CopG domain-containing protein</fullName>
    </recommendedName>
</protein>
<accession>A0A0F9CZS1</accession>
<sequence>MSPVSSTKSPIVKKAFPGKRKNKKGPTSIITVRIEEELNINIDKLREKLGMSKADLIRNYLEISKYLIKQKSSLQSLNKRDMVIVKKSYLRKLIEKEEESHQINFGENLARFINDIATIKNKSDDLGYKLDLCDNLGFFPREVDEDNYILVLKKFGPKKFVEAFIWSLFKQKKFNPRFTENEIKGSKSLTQKYNREIH</sequence>
<comment type="caution">
    <text evidence="2">The sequence shown here is derived from an EMBL/GenBank/DDBJ whole genome shotgun (WGS) entry which is preliminary data.</text>
</comment>
<feature type="region of interest" description="Disordered" evidence="1">
    <location>
        <begin position="1"/>
        <end position="25"/>
    </location>
</feature>
<evidence type="ECO:0000256" key="1">
    <source>
        <dbReference type="SAM" id="MobiDB-lite"/>
    </source>
</evidence>
<gene>
    <name evidence="2" type="ORF">LCGC14_2607080</name>
</gene>
<name>A0A0F9CZS1_9ZZZZ</name>
<feature type="non-terminal residue" evidence="2">
    <location>
        <position position="198"/>
    </location>
</feature>
<reference evidence="2" key="1">
    <citation type="journal article" date="2015" name="Nature">
        <title>Complex archaea that bridge the gap between prokaryotes and eukaryotes.</title>
        <authorList>
            <person name="Spang A."/>
            <person name="Saw J.H."/>
            <person name="Jorgensen S.L."/>
            <person name="Zaremba-Niedzwiedzka K."/>
            <person name="Martijn J."/>
            <person name="Lind A.E."/>
            <person name="van Eijk R."/>
            <person name="Schleper C."/>
            <person name="Guy L."/>
            <person name="Ettema T.J."/>
        </authorList>
    </citation>
    <scope>NUCLEOTIDE SEQUENCE</scope>
</reference>
<evidence type="ECO:0008006" key="3">
    <source>
        <dbReference type="Google" id="ProtNLM"/>
    </source>
</evidence>
<dbReference type="AlphaFoldDB" id="A0A0F9CZS1"/>
<evidence type="ECO:0000313" key="2">
    <source>
        <dbReference type="EMBL" id="KKL05333.1"/>
    </source>
</evidence>
<proteinExistence type="predicted"/>
<organism evidence="2">
    <name type="scientific">marine sediment metagenome</name>
    <dbReference type="NCBI Taxonomy" id="412755"/>
    <lineage>
        <taxon>unclassified sequences</taxon>
        <taxon>metagenomes</taxon>
        <taxon>ecological metagenomes</taxon>
    </lineage>
</organism>